<dbReference type="InterPro" id="IPR006128">
    <property type="entry name" value="Lipoprotein_PsaA-like"/>
</dbReference>
<dbReference type="PRINTS" id="PR00690">
    <property type="entry name" value="ADHESNFAMILY"/>
</dbReference>
<sequence length="326" mass="35262">MAVLFLTACSQTGTSDAASNEQSDGLKIVTTFYPMQALTQAVVGDTAEVTAMMANEEVHDYEPSARDIATLNEADVFVYNSEDMETWVPSLLESLQNDDLLVIEASADVATIDGDVITIEGDAAAEEEHAEDEVAEEELSEEAHSEGDGHNHDVDPHTWLDPVNAATEMQTIAEAISAYDAKNAEFYQENMDEMTSQLFDLNAQYQTLFADAENKLFLTQHAAFGYLANRYGLNQVAVTGLTESAEPSAKRIAAIVDYINANAVSVMYIQKGGSSTIADTIAAETGVNIGELQSMESVDIVTYPANGQGFMKIMTENLESLSQVVH</sequence>
<evidence type="ECO:0000313" key="6">
    <source>
        <dbReference type="EMBL" id="RPA60796.1"/>
    </source>
</evidence>
<dbReference type="GO" id="GO:0030001">
    <property type="term" value="P:metal ion transport"/>
    <property type="evidence" value="ECO:0007669"/>
    <property type="project" value="InterPro"/>
</dbReference>
<dbReference type="GO" id="GO:0007155">
    <property type="term" value="P:cell adhesion"/>
    <property type="evidence" value="ECO:0007669"/>
    <property type="project" value="InterPro"/>
</dbReference>
<feature type="compositionally biased region" description="Basic and acidic residues" evidence="5">
    <location>
        <begin position="141"/>
        <end position="157"/>
    </location>
</feature>
<dbReference type="EMBL" id="RKMG01000009">
    <property type="protein sequence ID" value="RPA60796.1"/>
    <property type="molecule type" value="Genomic_DNA"/>
</dbReference>
<dbReference type="GO" id="GO:0046872">
    <property type="term" value="F:metal ion binding"/>
    <property type="evidence" value="ECO:0007669"/>
    <property type="project" value="InterPro"/>
</dbReference>
<evidence type="ECO:0000313" key="7">
    <source>
        <dbReference type="Proteomes" id="UP000273977"/>
    </source>
</evidence>
<evidence type="ECO:0000256" key="5">
    <source>
        <dbReference type="SAM" id="MobiDB-lite"/>
    </source>
</evidence>
<feature type="compositionally biased region" description="Acidic residues" evidence="5">
    <location>
        <begin position="126"/>
        <end position="140"/>
    </location>
</feature>
<accession>A0A3N4GJM8</accession>
<comment type="similarity">
    <text evidence="1 4">Belongs to the bacterial solute-binding protein 9 family.</text>
</comment>
<dbReference type="InterPro" id="IPR006127">
    <property type="entry name" value="ZnuA-like"/>
</dbReference>
<dbReference type="Proteomes" id="UP000273977">
    <property type="component" value="Unassembled WGS sequence"/>
</dbReference>
<keyword evidence="7" id="KW-1185">Reference proteome</keyword>
<dbReference type="SUPFAM" id="SSF53807">
    <property type="entry name" value="Helical backbone' metal receptor"/>
    <property type="match status" value="1"/>
</dbReference>
<evidence type="ECO:0000256" key="2">
    <source>
        <dbReference type="ARBA" id="ARBA00022448"/>
    </source>
</evidence>
<reference evidence="6 7" key="1">
    <citation type="submission" date="2018-11" db="EMBL/GenBank/DDBJ databases">
        <title>Aerococcus sp. SJQ22, whole genome shotgun sequence.</title>
        <authorList>
            <person name="Sun L."/>
            <person name="Gao X."/>
            <person name="Chen W."/>
            <person name="Huang K."/>
        </authorList>
    </citation>
    <scope>NUCLEOTIDE SEQUENCE [LARGE SCALE GENOMIC DNA]</scope>
    <source>
        <strain evidence="6 7">SJQ22</strain>
    </source>
</reference>
<feature type="region of interest" description="Disordered" evidence="5">
    <location>
        <begin position="126"/>
        <end position="157"/>
    </location>
</feature>
<comment type="caution">
    <text evidence="6">The sequence shown here is derived from an EMBL/GenBank/DDBJ whole genome shotgun (WGS) entry which is preliminary data.</text>
</comment>
<name>A0A3N4GJM8_9LACT</name>
<proteinExistence type="inferred from homology"/>
<dbReference type="Pfam" id="PF01297">
    <property type="entry name" value="ZnuA"/>
    <property type="match status" value="1"/>
</dbReference>
<dbReference type="Gene3D" id="3.40.50.1980">
    <property type="entry name" value="Nitrogenase molybdenum iron protein domain"/>
    <property type="match status" value="2"/>
</dbReference>
<keyword evidence="3" id="KW-0732">Signal</keyword>
<dbReference type="InterPro" id="IPR050492">
    <property type="entry name" value="Bact_metal-bind_prot9"/>
</dbReference>
<protein>
    <submittedName>
        <fullName evidence="6">Zinc ABC transporter substrate-binding protein</fullName>
    </submittedName>
</protein>
<dbReference type="AlphaFoldDB" id="A0A3N4GJM8"/>
<dbReference type="PANTHER" id="PTHR42953">
    <property type="entry name" value="HIGH-AFFINITY ZINC UPTAKE SYSTEM PROTEIN ZNUA-RELATED"/>
    <property type="match status" value="1"/>
</dbReference>
<dbReference type="PANTHER" id="PTHR42953:SF3">
    <property type="entry name" value="HIGH-AFFINITY ZINC UPTAKE SYSTEM PROTEIN ZNUA"/>
    <property type="match status" value="1"/>
</dbReference>
<evidence type="ECO:0000256" key="3">
    <source>
        <dbReference type="ARBA" id="ARBA00022729"/>
    </source>
</evidence>
<dbReference type="OrthoDB" id="9810636at2"/>
<evidence type="ECO:0000256" key="1">
    <source>
        <dbReference type="ARBA" id="ARBA00011028"/>
    </source>
</evidence>
<evidence type="ECO:0000256" key="4">
    <source>
        <dbReference type="RuleBase" id="RU003512"/>
    </source>
</evidence>
<organism evidence="6 7">
    <name type="scientific">Aerococcus agrisoli</name>
    <dbReference type="NCBI Taxonomy" id="2487350"/>
    <lineage>
        <taxon>Bacteria</taxon>
        <taxon>Bacillati</taxon>
        <taxon>Bacillota</taxon>
        <taxon>Bacilli</taxon>
        <taxon>Lactobacillales</taxon>
        <taxon>Aerococcaceae</taxon>
        <taxon>Aerococcus</taxon>
    </lineage>
</organism>
<keyword evidence="2 4" id="KW-0813">Transport</keyword>
<gene>
    <name evidence="6" type="ORF">EF384_04285</name>
</gene>